<dbReference type="SUPFAM" id="SSF47384">
    <property type="entry name" value="Homodimeric domain of signal transducing histidine kinase"/>
    <property type="match status" value="1"/>
</dbReference>
<dbReference type="CDD" id="cd00156">
    <property type="entry name" value="REC"/>
    <property type="match status" value="1"/>
</dbReference>
<dbReference type="GO" id="GO:0000155">
    <property type="term" value="F:phosphorelay sensor kinase activity"/>
    <property type="evidence" value="ECO:0007669"/>
    <property type="project" value="InterPro"/>
</dbReference>
<dbReference type="EC" id="2.7.13.3" evidence="2"/>
<dbReference type="InterPro" id="IPR003661">
    <property type="entry name" value="HisK_dim/P_dom"/>
</dbReference>
<evidence type="ECO:0000256" key="7">
    <source>
        <dbReference type="ARBA" id="ARBA00022840"/>
    </source>
</evidence>
<accession>A0A6M5YQN8</accession>
<feature type="domain" description="Histidine kinase" evidence="10">
    <location>
        <begin position="290"/>
        <end position="518"/>
    </location>
</feature>
<feature type="modified residue" description="4-aspartylphosphate" evidence="9">
    <location>
        <position position="70"/>
    </location>
</feature>
<evidence type="ECO:0000259" key="10">
    <source>
        <dbReference type="PROSITE" id="PS50109"/>
    </source>
</evidence>
<keyword evidence="4" id="KW-0808">Transferase</keyword>
<dbReference type="SMART" id="SM00091">
    <property type="entry name" value="PAS"/>
    <property type="match status" value="1"/>
</dbReference>
<dbReference type="InterPro" id="IPR035965">
    <property type="entry name" value="PAS-like_dom_sf"/>
</dbReference>
<dbReference type="SUPFAM" id="SSF55785">
    <property type="entry name" value="PYP-like sensor domain (PAS domain)"/>
    <property type="match status" value="1"/>
</dbReference>
<feature type="domain" description="PAC" evidence="13">
    <location>
        <begin position="225"/>
        <end position="277"/>
    </location>
</feature>
<dbReference type="InterPro" id="IPR036890">
    <property type="entry name" value="HATPase_C_sf"/>
</dbReference>
<dbReference type="CDD" id="cd00130">
    <property type="entry name" value="PAS"/>
    <property type="match status" value="1"/>
</dbReference>
<dbReference type="InterPro" id="IPR000700">
    <property type="entry name" value="PAS-assoc_C"/>
</dbReference>
<dbReference type="Pfam" id="PF00072">
    <property type="entry name" value="Response_reg"/>
    <property type="match status" value="2"/>
</dbReference>
<feature type="modified residue" description="4-aspartylphosphate" evidence="9">
    <location>
        <position position="589"/>
    </location>
</feature>
<evidence type="ECO:0000259" key="12">
    <source>
        <dbReference type="PROSITE" id="PS50112"/>
    </source>
</evidence>
<evidence type="ECO:0000256" key="9">
    <source>
        <dbReference type="PROSITE-ProRule" id="PRU00169"/>
    </source>
</evidence>
<dbReference type="Pfam" id="PF00512">
    <property type="entry name" value="HisKA"/>
    <property type="match status" value="1"/>
</dbReference>
<dbReference type="PANTHER" id="PTHR43065:SF42">
    <property type="entry name" value="TWO-COMPONENT SENSOR PPRA"/>
    <property type="match status" value="1"/>
</dbReference>
<evidence type="ECO:0000313" key="14">
    <source>
        <dbReference type="EMBL" id="QJW95804.1"/>
    </source>
</evidence>
<dbReference type="KEGG" id="ftj:FTUN_3358"/>
<dbReference type="Pfam" id="PF00989">
    <property type="entry name" value="PAS"/>
    <property type="match status" value="1"/>
</dbReference>
<evidence type="ECO:0000259" key="13">
    <source>
        <dbReference type="PROSITE" id="PS50113"/>
    </source>
</evidence>
<feature type="domain" description="Response regulatory" evidence="11">
    <location>
        <begin position="538"/>
        <end position="654"/>
    </location>
</feature>
<dbReference type="InterPro" id="IPR005467">
    <property type="entry name" value="His_kinase_dom"/>
</dbReference>
<dbReference type="SMART" id="SM00387">
    <property type="entry name" value="HATPase_c"/>
    <property type="match status" value="1"/>
</dbReference>
<dbReference type="PROSITE" id="PS50110">
    <property type="entry name" value="RESPONSE_REGULATORY"/>
    <property type="match status" value="2"/>
</dbReference>
<dbReference type="InterPro" id="IPR003594">
    <property type="entry name" value="HATPase_dom"/>
</dbReference>
<dbReference type="InterPro" id="IPR001789">
    <property type="entry name" value="Sig_transdc_resp-reg_receiver"/>
</dbReference>
<evidence type="ECO:0000256" key="1">
    <source>
        <dbReference type="ARBA" id="ARBA00000085"/>
    </source>
</evidence>
<feature type="domain" description="PAS" evidence="12">
    <location>
        <begin position="147"/>
        <end position="220"/>
    </location>
</feature>
<feature type="domain" description="Response regulatory" evidence="11">
    <location>
        <begin position="20"/>
        <end position="135"/>
    </location>
</feature>
<evidence type="ECO:0000313" key="15">
    <source>
        <dbReference type="Proteomes" id="UP000503447"/>
    </source>
</evidence>
<gene>
    <name evidence="14" type="ORF">FTUN_3358</name>
</gene>
<dbReference type="Gene3D" id="3.40.50.2300">
    <property type="match status" value="2"/>
</dbReference>
<dbReference type="PRINTS" id="PR00344">
    <property type="entry name" value="BCTRLSENSOR"/>
</dbReference>
<dbReference type="InterPro" id="IPR013767">
    <property type="entry name" value="PAS_fold"/>
</dbReference>
<keyword evidence="6" id="KW-0418">Kinase</keyword>
<dbReference type="SUPFAM" id="SSF52172">
    <property type="entry name" value="CheY-like"/>
    <property type="match status" value="2"/>
</dbReference>
<dbReference type="PROSITE" id="PS50113">
    <property type="entry name" value="PAC"/>
    <property type="match status" value="1"/>
</dbReference>
<dbReference type="RefSeq" id="WP_227254905.1">
    <property type="nucleotide sequence ID" value="NZ_CP053452.2"/>
</dbReference>
<keyword evidence="15" id="KW-1185">Reference proteome</keyword>
<evidence type="ECO:0000256" key="2">
    <source>
        <dbReference type="ARBA" id="ARBA00012438"/>
    </source>
</evidence>
<dbReference type="InterPro" id="IPR004358">
    <property type="entry name" value="Sig_transdc_His_kin-like_C"/>
</dbReference>
<evidence type="ECO:0000256" key="5">
    <source>
        <dbReference type="ARBA" id="ARBA00022741"/>
    </source>
</evidence>
<organism evidence="14 15">
    <name type="scientific">Frigoriglobus tundricola</name>
    <dbReference type="NCBI Taxonomy" id="2774151"/>
    <lineage>
        <taxon>Bacteria</taxon>
        <taxon>Pseudomonadati</taxon>
        <taxon>Planctomycetota</taxon>
        <taxon>Planctomycetia</taxon>
        <taxon>Gemmatales</taxon>
        <taxon>Gemmataceae</taxon>
        <taxon>Frigoriglobus</taxon>
    </lineage>
</organism>
<dbReference type="Pfam" id="PF02518">
    <property type="entry name" value="HATPase_c"/>
    <property type="match status" value="1"/>
</dbReference>
<dbReference type="SMART" id="SM00388">
    <property type="entry name" value="HisKA"/>
    <property type="match status" value="1"/>
</dbReference>
<reference evidence="15" key="1">
    <citation type="submission" date="2020-05" db="EMBL/GenBank/DDBJ databases">
        <title>Frigoriglobus tundricola gen. nov., sp. nov., a psychrotolerant cellulolytic planctomycete of the family Gemmataceae with two divergent copies of 16S rRNA gene.</title>
        <authorList>
            <person name="Kulichevskaya I.S."/>
            <person name="Ivanova A.A."/>
            <person name="Naumoff D.G."/>
            <person name="Beletsky A.V."/>
            <person name="Rijpstra W.I.C."/>
            <person name="Sinninghe Damste J.S."/>
            <person name="Mardanov A.V."/>
            <person name="Ravin N.V."/>
            <person name="Dedysh S.N."/>
        </authorList>
    </citation>
    <scope>NUCLEOTIDE SEQUENCE [LARGE SCALE GENOMIC DNA]</scope>
    <source>
        <strain evidence="15">PL17</strain>
    </source>
</reference>
<evidence type="ECO:0000256" key="8">
    <source>
        <dbReference type="ARBA" id="ARBA00023012"/>
    </source>
</evidence>
<evidence type="ECO:0000256" key="3">
    <source>
        <dbReference type="ARBA" id="ARBA00022553"/>
    </source>
</evidence>
<dbReference type="Proteomes" id="UP000503447">
    <property type="component" value="Chromosome"/>
</dbReference>
<dbReference type="CDD" id="cd00082">
    <property type="entry name" value="HisKA"/>
    <property type="match status" value="1"/>
</dbReference>
<dbReference type="NCBIfam" id="TIGR00229">
    <property type="entry name" value="sensory_box"/>
    <property type="match status" value="1"/>
</dbReference>
<sequence length="657" mass="71483">MTAAVVPPPPEQVPLAPPPSILVVEDERVIARCIAAQLAEMGYAVAGSAATGEEAVRLALELRPDLVLMDINLGAGIDGVEAATRIRKQVDVPVVYLTANSDRATIQRAKLTDPFGYVLKPYEDGDLRTAVEIGLYRHSIEWRLRENEQWLAATLRSIGDGVIATDARGRVRFMNGLAESLTGWTQAEALGRDVGEVFRVVEGASRKPLPNPILDALARGEPRDLPADTILIDKLGAEHFIADSADPIRDAKETVSGAVLVFRDVTEHRRLEEHLRQAQKMEAIGRLAGGIAHDFNNIMTVVTGFSELLLLDGIIAAPMPAPDRLDLLQNIYNAGTRAATLTQQIMAFSRKQMLVPCVLNLNTVLRDIGVMVQRLIGANIEFVIEPSADLGPVKADPTQIGQVILNLAANARDAMPKGGRLVFTTSNTQLEEAAAHRPPDVPPGWYAMLSVRDSGFGMSEEVRSHVFDPFFTTKGVGEGTGLGLATVYGIVKQSGGHIEVSSTVGLGTTFRIYLPLVADPMTPPSSRELRLASKGHETVLIVEDDDTVRKMTRLMLERCGYKVLEAPDGLKAVEMAERHWPPIHLLITDLVMPHMSGREVAERLLTFKRGLRVLYMSGYTEDVIVQQGVGSAAADFLHKPFSLGDLTSKVREVLDRA</sequence>
<dbReference type="Gene3D" id="3.30.450.20">
    <property type="entry name" value="PAS domain"/>
    <property type="match status" value="1"/>
</dbReference>
<dbReference type="SUPFAM" id="SSF55874">
    <property type="entry name" value="ATPase domain of HSP90 chaperone/DNA topoisomerase II/histidine kinase"/>
    <property type="match status" value="1"/>
</dbReference>
<dbReference type="PROSITE" id="PS50112">
    <property type="entry name" value="PAS"/>
    <property type="match status" value="1"/>
</dbReference>
<dbReference type="AlphaFoldDB" id="A0A6M5YQN8"/>
<evidence type="ECO:0000256" key="4">
    <source>
        <dbReference type="ARBA" id="ARBA00022679"/>
    </source>
</evidence>
<dbReference type="GO" id="GO:0005524">
    <property type="term" value="F:ATP binding"/>
    <property type="evidence" value="ECO:0007669"/>
    <property type="project" value="UniProtKB-KW"/>
</dbReference>
<name>A0A6M5YQN8_9BACT</name>
<keyword evidence="5" id="KW-0547">Nucleotide-binding</keyword>
<dbReference type="PANTHER" id="PTHR43065">
    <property type="entry name" value="SENSOR HISTIDINE KINASE"/>
    <property type="match status" value="1"/>
</dbReference>
<comment type="catalytic activity">
    <reaction evidence="1">
        <text>ATP + protein L-histidine = ADP + protein N-phospho-L-histidine.</text>
        <dbReference type="EC" id="2.7.13.3"/>
    </reaction>
</comment>
<evidence type="ECO:0000256" key="6">
    <source>
        <dbReference type="ARBA" id="ARBA00022777"/>
    </source>
</evidence>
<evidence type="ECO:0000259" key="11">
    <source>
        <dbReference type="PROSITE" id="PS50110"/>
    </source>
</evidence>
<dbReference type="Gene3D" id="3.30.565.10">
    <property type="entry name" value="Histidine kinase-like ATPase, C-terminal domain"/>
    <property type="match status" value="1"/>
</dbReference>
<dbReference type="SMART" id="SM00448">
    <property type="entry name" value="REC"/>
    <property type="match status" value="2"/>
</dbReference>
<dbReference type="Gene3D" id="1.10.287.130">
    <property type="match status" value="1"/>
</dbReference>
<dbReference type="InterPro" id="IPR011006">
    <property type="entry name" value="CheY-like_superfamily"/>
</dbReference>
<keyword evidence="3 9" id="KW-0597">Phosphoprotein</keyword>
<dbReference type="EMBL" id="CP053452">
    <property type="protein sequence ID" value="QJW95804.1"/>
    <property type="molecule type" value="Genomic_DNA"/>
</dbReference>
<proteinExistence type="predicted"/>
<dbReference type="CDD" id="cd17534">
    <property type="entry name" value="REC_DC-like"/>
    <property type="match status" value="1"/>
</dbReference>
<keyword evidence="8" id="KW-0902">Two-component regulatory system</keyword>
<keyword evidence="7" id="KW-0067">ATP-binding</keyword>
<dbReference type="InterPro" id="IPR036097">
    <property type="entry name" value="HisK_dim/P_sf"/>
</dbReference>
<dbReference type="PROSITE" id="PS50109">
    <property type="entry name" value="HIS_KIN"/>
    <property type="match status" value="1"/>
</dbReference>
<dbReference type="InterPro" id="IPR000014">
    <property type="entry name" value="PAS"/>
</dbReference>
<dbReference type="GO" id="GO:0006355">
    <property type="term" value="P:regulation of DNA-templated transcription"/>
    <property type="evidence" value="ECO:0007669"/>
    <property type="project" value="InterPro"/>
</dbReference>
<protein>
    <recommendedName>
        <fullName evidence="2">histidine kinase</fullName>
        <ecNumber evidence="2">2.7.13.3</ecNumber>
    </recommendedName>
</protein>